<reference evidence="2" key="2">
    <citation type="submission" date="2019-06" db="EMBL/GenBank/DDBJ databases">
        <title>Co-occurence of chitin degradation, pigmentation and bioactivity in marine Pseudoalteromonas.</title>
        <authorList>
            <person name="Sonnenschein E.C."/>
            <person name="Bech P.K."/>
        </authorList>
    </citation>
    <scope>NUCLEOTIDE SEQUENCE [LARGE SCALE GENOMIC DNA]</scope>
    <source>
        <strain evidence="2">S2676</strain>
    </source>
</reference>
<protein>
    <submittedName>
        <fullName evidence="1">Uncharacterized protein</fullName>
    </submittedName>
</protein>
<name>A0A5S3WGB1_9GAMM</name>
<dbReference type="AlphaFoldDB" id="A0A5S3WGB1"/>
<comment type="caution">
    <text evidence="1">The sequence shown here is derived from an EMBL/GenBank/DDBJ whole genome shotgun (WGS) entry which is preliminary data.</text>
</comment>
<gene>
    <name evidence="1" type="ORF">CWB99_23180</name>
</gene>
<evidence type="ECO:0000313" key="1">
    <source>
        <dbReference type="EMBL" id="TMP23489.1"/>
    </source>
</evidence>
<reference evidence="1 2" key="1">
    <citation type="submission" date="2018-01" db="EMBL/GenBank/DDBJ databases">
        <authorList>
            <person name="Paulsen S."/>
            <person name="Gram L.K."/>
        </authorList>
    </citation>
    <scope>NUCLEOTIDE SEQUENCE [LARGE SCALE GENOMIC DNA]</scope>
    <source>
        <strain evidence="1 2">S2676</strain>
    </source>
</reference>
<organism evidence="1 2">
    <name type="scientific">Pseudoalteromonas rubra</name>
    <dbReference type="NCBI Taxonomy" id="43658"/>
    <lineage>
        <taxon>Bacteria</taxon>
        <taxon>Pseudomonadati</taxon>
        <taxon>Pseudomonadota</taxon>
        <taxon>Gammaproteobacteria</taxon>
        <taxon>Alteromonadales</taxon>
        <taxon>Pseudoalteromonadaceae</taxon>
        <taxon>Pseudoalteromonas</taxon>
    </lineage>
</organism>
<dbReference type="EMBL" id="PNCI01000090">
    <property type="protein sequence ID" value="TMP23489.1"/>
    <property type="molecule type" value="Genomic_DNA"/>
</dbReference>
<proteinExistence type="predicted"/>
<dbReference type="Proteomes" id="UP000310249">
    <property type="component" value="Unassembled WGS sequence"/>
</dbReference>
<accession>A0A5S3WGB1</accession>
<sequence length="133" mass="15653">MESQLEGHIVGMTNTPEQTYSAPKNRFKQIRILRGMTTELLEVWQSRVSLEPMLKSYFVGMINTPKQTYSTPKNWFKQYRTACCMKRELLLKVWQSFVNPDLLQGMGYKPSICSAFLNKPFILHHYSLHYCRP</sequence>
<evidence type="ECO:0000313" key="2">
    <source>
        <dbReference type="Proteomes" id="UP000310249"/>
    </source>
</evidence>
<dbReference type="RefSeq" id="WP_138686230.1">
    <property type="nucleotide sequence ID" value="NZ_PNCI01000090.1"/>
</dbReference>